<organism evidence="2 3">
    <name type="scientific">Sphingomonas alpina</name>
    <dbReference type="NCBI Taxonomy" id="653931"/>
    <lineage>
        <taxon>Bacteria</taxon>
        <taxon>Pseudomonadati</taxon>
        <taxon>Pseudomonadota</taxon>
        <taxon>Alphaproteobacteria</taxon>
        <taxon>Sphingomonadales</taxon>
        <taxon>Sphingomonadaceae</taxon>
        <taxon>Sphingomonas</taxon>
    </lineage>
</organism>
<name>A0A7H0LNT7_9SPHN</name>
<protein>
    <recommendedName>
        <fullName evidence="4">Tetratricopeptide repeat protein</fullName>
    </recommendedName>
</protein>
<dbReference type="InterPro" id="IPR011990">
    <property type="entry name" value="TPR-like_helical_dom_sf"/>
</dbReference>
<proteinExistence type="predicted"/>
<dbReference type="Proteomes" id="UP000516148">
    <property type="component" value="Chromosome"/>
</dbReference>
<feature type="chain" id="PRO_5028972184" description="Tetratricopeptide repeat protein" evidence="1">
    <location>
        <begin position="22"/>
        <end position="441"/>
    </location>
</feature>
<accession>A0A7H0LNT7</accession>
<evidence type="ECO:0008006" key="4">
    <source>
        <dbReference type="Google" id="ProtNLM"/>
    </source>
</evidence>
<dbReference type="Gene3D" id="1.25.40.10">
    <property type="entry name" value="Tetratricopeptide repeat domain"/>
    <property type="match status" value="1"/>
</dbReference>
<evidence type="ECO:0000313" key="3">
    <source>
        <dbReference type="Proteomes" id="UP000516148"/>
    </source>
</evidence>
<dbReference type="KEGG" id="spap:H3Z74_09465"/>
<dbReference type="AlphaFoldDB" id="A0A7H0LNT7"/>
<keyword evidence="1" id="KW-0732">Signal</keyword>
<dbReference type="RefSeq" id="WP_187763621.1">
    <property type="nucleotide sequence ID" value="NZ_CP061038.1"/>
</dbReference>
<sequence length="441" mass="46418">MKTLSRAALAAILIASTSSVAIVAPAYAKKKEEAKAPGLQLSKEAREFAVKIDEAARAREAAPAEGKAQADAAYAAAVEANLPGLESVAKNDDERYLAQAYRLQFEVLKMGNGGNDNAMAAPLDALLANPKTPKEAIGRYAFTRGNIAFNAKQYPVALSNYAKAKEVGFTNADLPLLMAKAKVLGGDPVGGIADIETAVAADRAAGKPVSEDLYTYAITALQKTNDNAAVQRWTRNWLHAFGTPKNWRTAIYVFGFQGAGAKRIDKKQRVDLFRLMRATNGLAGQDDYLEYAELTFSIGLGSETIAVLDEGKKNGKIPASSTTASQFRSDAVKQIATEGTLAAQEAKANAAKTGTVAADTGDFCLGSGNYAKAIEMYRLALTKGSVDADEVNTHLGIALTATGDKPGAKAAFALVKNPPRNEIATLWTTWIDAPAAGAPAA</sequence>
<gene>
    <name evidence="2" type="ORF">H3Z74_09465</name>
</gene>
<evidence type="ECO:0000256" key="1">
    <source>
        <dbReference type="SAM" id="SignalP"/>
    </source>
</evidence>
<evidence type="ECO:0000313" key="2">
    <source>
        <dbReference type="EMBL" id="QNQ11340.1"/>
    </source>
</evidence>
<reference evidence="2 3" key="1">
    <citation type="submission" date="2020-09" db="EMBL/GenBank/DDBJ databases">
        <title>Sphingomonas sp., a new species isolated from pork steak.</title>
        <authorList>
            <person name="Heidler von Heilborn D."/>
        </authorList>
    </citation>
    <scope>NUCLEOTIDE SEQUENCE [LARGE SCALE GENOMIC DNA]</scope>
    <source>
        <strain evidence="3">S8-3T</strain>
    </source>
</reference>
<keyword evidence="3" id="KW-1185">Reference proteome</keyword>
<feature type="signal peptide" evidence="1">
    <location>
        <begin position="1"/>
        <end position="21"/>
    </location>
</feature>
<dbReference type="EMBL" id="CP061038">
    <property type="protein sequence ID" value="QNQ11340.1"/>
    <property type="molecule type" value="Genomic_DNA"/>
</dbReference>
<dbReference type="SUPFAM" id="SSF48452">
    <property type="entry name" value="TPR-like"/>
    <property type="match status" value="1"/>
</dbReference>